<dbReference type="AlphaFoldDB" id="A0A085MT04"/>
<dbReference type="InterPro" id="IPR050863">
    <property type="entry name" value="CenT-Element_Derived"/>
</dbReference>
<evidence type="ECO:0000313" key="5">
    <source>
        <dbReference type="EMBL" id="KFD60350.1"/>
    </source>
</evidence>
<dbReference type="InterPro" id="IPR006600">
    <property type="entry name" value="HTH_CenpB_DNA-bd_dom"/>
</dbReference>
<organism evidence="5">
    <name type="scientific">Trichuris suis</name>
    <name type="common">pig whipworm</name>
    <dbReference type="NCBI Taxonomy" id="68888"/>
    <lineage>
        <taxon>Eukaryota</taxon>
        <taxon>Metazoa</taxon>
        <taxon>Ecdysozoa</taxon>
        <taxon>Nematoda</taxon>
        <taxon>Enoplea</taxon>
        <taxon>Dorylaimia</taxon>
        <taxon>Trichinellida</taxon>
        <taxon>Trichuridae</taxon>
        <taxon>Trichuris</taxon>
    </lineage>
</organism>
<dbReference type="Gene3D" id="1.10.10.60">
    <property type="entry name" value="Homeodomain-like"/>
    <property type="match status" value="2"/>
</dbReference>
<accession>A0A085MT04</accession>
<keyword evidence="3" id="KW-0539">Nucleus</keyword>
<comment type="subcellular location">
    <subcellularLocation>
        <location evidence="1">Nucleus</location>
    </subcellularLocation>
</comment>
<evidence type="ECO:0000256" key="3">
    <source>
        <dbReference type="ARBA" id="ARBA00023242"/>
    </source>
</evidence>
<dbReference type="SUPFAM" id="SSF46689">
    <property type="entry name" value="Homeodomain-like"/>
    <property type="match status" value="1"/>
</dbReference>
<evidence type="ECO:0000259" key="4">
    <source>
        <dbReference type="PROSITE" id="PS51253"/>
    </source>
</evidence>
<dbReference type="GO" id="GO:0003677">
    <property type="term" value="F:DNA binding"/>
    <property type="evidence" value="ECO:0007669"/>
    <property type="project" value="UniProtKB-KW"/>
</dbReference>
<dbReference type="InterPro" id="IPR009057">
    <property type="entry name" value="Homeodomain-like_sf"/>
</dbReference>
<protein>
    <recommendedName>
        <fullName evidence="4">HTH CENPB-type domain-containing protein</fullName>
    </recommendedName>
</protein>
<dbReference type="InterPro" id="IPR007889">
    <property type="entry name" value="HTH_Psq"/>
</dbReference>
<dbReference type="PROSITE" id="PS51253">
    <property type="entry name" value="HTH_CENPB"/>
    <property type="match status" value="1"/>
</dbReference>
<proteinExistence type="predicted"/>
<dbReference type="PANTHER" id="PTHR19303:SF73">
    <property type="entry name" value="PROTEIN PDC2"/>
    <property type="match status" value="1"/>
</dbReference>
<evidence type="ECO:0000256" key="1">
    <source>
        <dbReference type="ARBA" id="ARBA00004123"/>
    </source>
</evidence>
<feature type="domain" description="HTH CENPB-type" evidence="4">
    <location>
        <begin position="101"/>
        <end position="172"/>
    </location>
</feature>
<evidence type="ECO:0000256" key="2">
    <source>
        <dbReference type="ARBA" id="ARBA00023125"/>
    </source>
</evidence>
<dbReference type="PANTHER" id="PTHR19303">
    <property type="entry name" value="TRANSPOSON"/>
    <property type="match status" value="1"/>
</dbReference>
<keyword evidence="2" id="KW-0238">DNA-binding</keyword>
<gene>
    <name evidence="5" type="ORF">M514_27460</name>
</gene>
<dbReference type="EMBL" id="KL367673">
    <property type="protein sequence ID" value="KFD60350.1"/>
    <property type="molecule type" value="Genomic_DNA"/>
</dbReference>
<sequence>MRNSFALVYPCGRWLQRVLTSKGIPAYAVIATKRVTVCTMAEQKASRELALKEKVHLIHFLETNSQRKTAERFHVSKTTVSNIQRRKREYLERYDKEGGDAQRNRNRTSLDQVSEAALGWFKQMRAGNARISGPVTQEVVRRLALEFELTGFQASSGRLEKFILRHKISQKILCDESNEVPVEVLEDFIAKFRYFASGFKEESIFNADECALLLKVMPDRSLALKGDKCKSESSPRKASLCFFALAQLGRS</sequence>
<dbReference type="Proteomes" id="UP000030758">
    <property type="component" value="Unassembled WGS sequence"/>
</dbReference>
<dbReference type="Pfam" id="PF03221">
    <property type="entry name" value="HTH_Tnp_Tc5"/>
    <property type="match status" value="1"/>
</dbReference>
<dbReference type="GO" id="GO:0005634">
    <property type="term" value="C:nucleus"/>
    <property type="evidence" value="ECO:0007669"/>
    <property type="project" value="UniProtKB-SubCell"/>
</dbReference>
<dbReference type="Pfam" id="PF04218">
    <property type="entry name" value="CENP-B_N"/>
    <property type="match status" value="1"/>
</dbReference>
<name>A0A085MT04_9BILA</name>
<reference evidence="5" key="1">
    <citation type="journal article" date="2014" name="Nat. Genet.">
        <title>Genome and transcriptome of the porcine whipworm Trichuris suis.</title>
        <authorList>
            <person name="Jex A.R."/>
            <person name="Nejsum P."/>
            <person name="Schwarz E.M."/>
            <person name="Hu L."/>
            <person name="Young N.D."/>
            <person name="Hall R.S."/>
            <person name="Korhonen P.K."/>
            <person name="Liao S."/>
            <person name="Thamsborg S."/>
            <person name="Xia J."/>
            <person name="Xu P."/>
            <person name="Wang S."/>
            <person name="Scheerlinck J.P."/>
            <person name="Hofmann A."/>
            <person name="Sternberg P.W."/>
            <person name="Wang J."/>
            <person name="Gasser R.B."/>
        </authorList>
    </citation>
    <scope>NUCLEOTIDE SEQUENCE [LARGE SCALE GENOMIC DNA]</scope>
    <source>
        <strain evidence="5">DCEP-RM93F</strain>
    </source>
</reference>